<dbReference type="InterPro" id="IPR016171">
    <property type="entry name" value="Vanillyl_alc_oxidase_C-sub2"/>
</dbReference>
<comment type="caution">
    <text evidence="13">The sequence shown here is derived from an EMBL/GenBank/DDBJ whole genome shotgun (WGS) entry which is preliminary data.</text>
</comment>
<dbReference type="SUPFAM" id="SSF56176">
    <property type="entry name" value="FAD-binding/transporter-associated domain-like"/>
    <property type="match status" value="1"/>
</dbReference>
<keyword evidence="5" id="KW-0274">FAD</keyword>
<evidence type="ECO:0000313" key="13">
    <source>
        <dbReference type="EMBL" id="OJX59301.1"/>
    </source>
</evidence>
<dbReference type="Pfam" id="PF01565">
    <property type="entry name" value="FAD_binding_4"/>
    <property type="match status" value="1"/>
</dbReference>
<dbReference type="Gene3D" id="3.30.465.10">
    <property type="match status" value="1"/>
</dbReference>
<dbReference type="GO" id="GO:1903457">
    <property type="term" value="P:lactate catabolic process"/>
    <property type="evidence" value="ECO:0007669"/>
    <property type="project" value="TreeGrafter"/>
</dbReference>
<evidence type="ECO:0000256" key="8">
    <source>
        <dbReference type="ARBA" id="ARBA00023004"/>
    </source>
</evidence>
<keyword evidence="6" id="KW-0809">Transit peptide</keyword>
<proteinExistence type="inferred from homology"/>
<accession>A0A1M3L2B4</accession>
<dbReference type="Gene3D" id="3.30.43.10">
    <property type="entry name" value="Uridine Diphospho-n-acetylenolpyruvylglucosamine Reductase, domain 2"/>
    <property type="match status" value="1"/>
</dbReference>
<dbReference type="Gene3D" id="1.10.45.10">
    <property type="entry name" value="Vanillyl-alcohol Oxidase, Chain A, domain 4"/>
    <property type="match status" value="1"/>
</dbReference>
<organism evidence="13 14">
    <name type="scientific">Candidatus Kapaibacterium thiocyanatum</name>
    <dbReference type="NCBI Taxonomy" id="1895771"/>
    <lineage>
        <taxon>Bacteria</taxon>
        <taxon>Pseudomonadati</taxon>
        <taxon>Candidatus Kapaibacteriota</taxon>
        <taxon>Candidatus Kapaibacteriia</taxon>
        <taxon>Candidatus Kapaibacteriales</taxon>
        <taxon>Candidatus Kapaibacteriaceae</taxon>
        <taxon>Candidatus Kapaibacterium</taxon>
    </lineage>
</organism>
<dbReference type="PROSITE" id="PS00198">
    <property type="entry name" value="4FE4S_FER_1"/>
    <property type="match status" value="1"/>
</dbReference>
<dbReference type="InterPro" id="IPR036318">
    <property type="entry name" value="FAD-bd_PCMH-like_sf"/>
</dbReference>
<dbReference type="Pfam" id="PF13183">
    <property type="entry name" value="Fer4_8"/>
    <property type="match status" value="1"/>
</dbReference>
<dbReference type="InterPro" id="IPR006094">
    <property type="entry name" value="Oxid_FAD_bind_N"/>
</dbReference>
<dbReference type="InterPro" id="IPR004113">
    <property type="entry name" value="FAD-bd_oxidored_4_C"/>
</dbReference>
<keyword evidence="3" id="KW-0285">Flavoprotein</keyword>
<feature type="domain" description="FAD-binding PCMH-type" evidence="12">
    <location>
        <begin position="22"/>
        <end position="250"/>
    </location>
</feature>
<dbReference type="InterPro" id="IPR016169">
    <property type="entry name" value="FAD-bd_PCMH_sub2"/>
</dbReference>
<evidence type="ECO:0000256" key="4">
    <source>
        <dbReference type="ARBA" id="ARBA00022723"/>
    </source>
</evidence>
<evidence type="ECO:0000256" key="2">
    <source>
        <dbReference type="ARBA" id="ARBA00008000"/>
    </source>
</evidence>
<dbReference type="SUPFAM" id="SSF46548">
    <property type="entry name" value="alpha-helical ferredoxin"/>
    <property type="match status" value="1"/>
</dbReference>
<dbReference type="PANTHER" id="PTHR11748:SF111">
    <property type="entry name" value="D-LACTATE DEHYDROGENASE, MITOCHONDRIAL-RELATED"/>
    <property type="match status" value="1"/>
</dbReference>
<evidence type="ECO:0000313" key="14">
    <source>
        <dbReference type="Proteomes" id="UP000184233"/>
    </source>
</evidence>
<dbReference type="GO" id="GO:0004458">
    <property type="term" value="F:D-lactate dehydrogenase (cytochrome) activity"/>
    <property type="evidence" value="ECO:0007669"/>
    <property type="project" value="UniProtKB-EC"/>
</dbReference>
<dbReference type="GO" id="GO:0008720">
    <property type="term" value="F:D-lactate dehydrogenase (NAD+) activity"/>
    <property type="evidence" value="ECO:0007669"/>
    <property type="project" value="TreeGrafter"/>
</dbReference>
<evidence type="ECO:0000256" key="10">
    <source>
        <dbReference type="ARBA" id="ARBA00038897"/>
    </source>
</evidence>
<dbReference type="InterPro" id="IPR009051">
    <property type="entry name" value="Helical_ferredxn"/>
</dbReference>
<dbReference type="PROSITE" id="PS51379">
    <property type="entry name" value="4FE4S_FER_2"/>
    <property type="match status" value="1"/>
</dbReference>
<comment type="similarity">
    <text evidence="2">Belongs to the FAD-binding oxidoreductase/transferase type 4 family.</text>
</comment>
<dbReference type="GO" id="GO:0071949">
    <property type="term" value="F:FAD binding"/>
    <property type="evidence" value="ECO:0007669"/>
    <property type="project" value="InterPro"/>
</dbReference>
<evidence type="ECO:0000259" key="11">
    <source>
        <dbReference type="PROSITE" id="PS51379"/>
    </source>
</evidence>
<feature type="domain" description="4Fe-4S ferredoxin-type" evidence="11">
    <location>
        <begin position="514"/>
        <end position="545"/>
    </location>
</feature>
<evidence type="ECO:0000256" key="6">
    <source>
        <dbReference type="ARBA" id="ARBA00022946"/>
    </source>
</evidence>
<evidence type="ECO:0000256" key="3">
    <source>
        <dbReference type="ARBA" id="ARBA00022630"/>
    </source>
</evidence>
<dbReference type="GO" id="GO:0046872">
    <property type="term" value="F:metal ion binding"/>
    <property type="evidence" value="ECO:0007669"/>
    <property type="project" value="UniProtKB-KW"/>
</dbReference>
<dbReference type="InterPro" id="IPR017896">
    <property type="entry name" value="4Fe4S_Fe-S-bd"/>
</dbReference>
<dbReference type="EC" id="1.1.2.4" evidence="10"/>
<dbReference type="GO" id="GO:0051536">
    <property type="term" value="F:iron-sulfur cluster binding"/>
    <property type="evidence" value="ECO:0007669"/>
    <property type="project" value="UniProtKB-KW"/>
</dbReference>
<dbReference type="Gene3D" id="3.30.70.2740">
    <property type="match status" value="1"/>
</dbReference>
<dbReference type="Proteomes" id="UP000184233">
    <property type="component" value="Unassembled WGS sequence"/>
</dbReference>
<keyword evidence="4" id="KW-0479">Metal-binding</keyword>
<evidence type="ECO:0000256" key="9">
    <source>
        <dbReference type="ARBA" id="ARBA00023014"/>
    </source>
</evidence>
<sequence>MAYTISERLTDRLKFAHDASLYRLVPRAVVQPRSADDVRELLLQCGRTGQHLTFRAAGTSLSGQAVTDGILVDLSQHFKRCAVEDDGRLLRVEPGVRGGMANAVLRSYGRKIGPDPASIMACMIGGIVANNASGMCCGTEQNSYHTIDSLTYMLADGTRIRTADPDADAVLRKEAATVHEGIAALRDEIRTDTAMTDRIRSKYRIKNTVGYSLNAFLDEDEPARILGRLMVGSEGTLGFIEEVVFRTVADPRHKITSILLFADLDDACAAITPLRDAGAAAVELMDDASLFSIRRLADVPDAVRGAERGNAALLVEFMAETESEASTSMTTARELTANLPLRRPAEWTTDPAIQASYWKVRKGLMPSIGAMRPAGTTMINEDIAVPPIHLADLVRAVHAAFDRHGYREAIIFGHAKDGNIHFVVNQRFETADDVNQYRRFMEDIARIVVNDYGGSLKAEHGTGRNMTPFVEMEWGTQAYGLMWRLKKLVDPRHILNPGVILDTDADAYVRNIKPVPSVDPETDRCIECGFCEHVCPSREVTLTPRQRIVLRREEVIEPALRGPIRRAYRYDGIDTCATDGMCATVCPVGIDTGSMIKRLRGERAGSGITMRFLARNFDIVDAASRIAQTIAHGTAAAIGADAVESMTAAINSDYRGFPTWHRHLGRPTPIGSGEPTTVDIWLMPACGSRWMGTREDRTSLVDLHIELARRAGLRAAVVPGCTTMCCGQVFSSRGHDDAASIVAERTMERLSVLSDGRIPVVVDASTCAATIEGMTSEHDVDLLDPIRFLATYILPTIAITEPLDRVVLHPGCGTAHLGAGGLMRSIAARCARNVVIPTSSTCCGMAGDRGLHYPELVKSAIAEMSREIDAIDGGIDGYYGVNVTCEAALHHHTGRHFEPLAALVERVTRQERNT</sequence>
<evidence type="ECO:0000256" key="1">
    <source>
        <dbReference type="ARBA" id="ARBA00001974"/>
    </source>
</evidence>
<dbReference type="InterPro" id="IPR016167">
    <property type="entry name" value="FAD-bd_PCMH_sub1"/>
</dbReference>
<gene>
    <name evidence="13" type="ORF">BGO89_02470</name>
</gene>
<reference evidence="13 14" key="1">
    <citation type="submission" date="2016-09" db="EMBL/GenBank/DDBJ databases">
        <title>Genome-resolved meta-omics ties microbial dynamics to process performance in biotechnology for thiocyanate degradation.</title>
        <authorList>
            <person name="Kantor R.S."/>
            <person name="Huddy R.J."/>
            <person name="Iyer R."/>
            <person name="Thomas B.C."/>
            <person name="Brown C.T."/>
            <person name="Anantharaman K."/>
            <person name="Tringe S."/>
            <person name="Hettich R.L."/>
            <person name="Harrison S.T."/>
            <person name="Banfield J.F."/>
        </authorList>
    </citation>
    <scope>NUCLEOTIDE SEQUENCE [LARGE SCALE GENOMIC DNA]</scope>
    <source>
        <strain evidence="13">59-99</strain>
    </source>
</reference>
<keyword evidence="9" id="KW-0411">Iron-sulfur</keyword>
<dbReference type="EMBL" id="MKVH01000013">
    <property type="protein sequence ID" value="OJX59301.1"/>
    <property type="molecule type" value="Genomic_DNA"/>
</dbReference>
<dbReference type="InterPro" id="IPR016164">
    <property type="entry name" value="FAD-linked_Oxase-like_C"/>
</dbReference>
<keyword evidence="7" id="KW-0560">Oxidoreductase</keyword>
<dbReference type="InterPro" id="IPR017900">
    <property type="entry name" value="4Fe4S_Fe_S_CS"/>
</dbReference>
<dbReference type="PANTHER" id="PTHR11748">
    <property type="entry name" value="D-LACTATE DEHYDROGENASE"/>
    <property type="match status" value="1"/>
</dbReference>
<evidence type="ECO:0000259" key="12">
    <source>
        <dbReference type="PROSITE" id="PS51387"/>
    </source>
</evidence>
<keyword evidence="8" id="KW-0408">Iron</keyword>
<evidence type="ECO:0000256" key="7">
    <source>
        <dbReference type="ARBA" id="ARBA00023002"/>
    </source>
</evidence>
<dbReference type="InterPro" id="IPR016166">
    <property type="entry name" value="FAD-bd_PCMH"/>
</dbReference>
<protein>
    <recommendedName>
        <fullName evidence="10">D-lactate dehydrogenase (cytochrome)</fullName>
        <ecNumber evidence="10">1.1.2.4</ecNumber>
    </recommendedName>
</protein>
<dbReference type="PROSITE" id="PS51387">
    <property type="entry name" value="FAD_PCMH"/>
    <property type="match status" value="1"/>
</dbReference>
<evidence type="ECO:0000256" key="5">
    <source>
        <dbReference type="ARBA" id="ARBA00022827"/>
    </source>
</evidence>
<dbReference type="STRING" id="1895771.BGO89_02470"/>
<dbReference type="AlphaFoldDB" id="A0A1M3L2B4"/>
<dbReference type="SUPFAM" id="SSF55103">
    <property type="entry name" value="FAD-linked oxidases, C-terminal domain"/>
    <property type="match status" value="1"/>
</dbReference>
<name>A0A1M3L2B4_9BACT</name>
<comment type="cofactor">
    <cofactor evidence="1">
        <name>FAD</name>
        <dbReference type="ChEBI" id="CHEBI:57692"/>
    </cofactor>
</comment>
<dbReference type="Gene3D" id="1.10.1060.10">
    <property type="entry name" value="Alpha-helical ferredoxin"/>
    <property type="match status" value="1"/>
</dbReference>
<dbReference type="Pfam" id="PF02913">
    <property type="entry name" value="FAD-oxidase_C"/>
    <property type="match status" value="1"/>
</dbReference>